<keyword evidence="2" id="KW-1185">Reference proteome</keyword>
<proteinExistence type="predicted"/>
<dbReference type="InterPro" id="IPR019587">
    <property type="entry name" value="Polyketide_cyclase/dehydratase"/>
</dbReference>
<comment type="caution">
    <text evidence="1">The sequence shown here is derived from an EMBL/GenBank/DDBJ whole genome shotgun (WGS) entry which is preliminary data.</text>
</comment>
<gene>
    <name evidence="1" type="ORF">H4W31_008279</name>
</gene>
<dbReference type="EMBL" id="JADBEB010000001">
    <property type="protein sequence ID" value="MBE1492641.1"/>
    <property type="molecule type" value="Genomic_DNA"/>
</dbReference>
<name>A0A927MGK5_9ACTN</name>
<dbReference type="SUPFAM" id="SSF55961">
    <property type="entry name" value="Bet v1-like"/>
    <property type="match status" value="1"/>
</dbReference>
<dbReference type="InterPro" id="IPR023393">
    <property type="entry name" value="START-like_dom_sf"/>
</dbReference>
<evidence type="ECO:0000313" key="1">
    <source>
        <dbReference type="EMBL" id="MBE1492641.1"/>
    </source>
</evidence>
<dbReference type="Proteomes" id="UP000649753">
    <property type="component" value="Unassembled WGS sequence"/>
</dbReference>
<evidence type="ECO:0000313" key="2">
    <source>
        <dbReference type="Proteomes" id="UP000649753"/>
    </source>
</evidence>
<dbReference type="Gene3D" id="3.30.530.20">
    <property type="match status" value="1"/>
</dbReference>
<dbReference type="Pfam" id="PF10604">
    <property type="entry name" value="Polyketide_cyc2"/>
    <property type="match status" value="1"/>
</dbReference>
<accession>A0A927MGK5</accession>
<reference evidence="1" key="1">
    <citation type="submission" date="2020-10" db="EMBL/GenBank/DDBJ databases">
        <title>Sequencing the genomes of 1000 actinobacteria strains.</title>
        <authorList>
            <person name="Klenk H.-P."/>
        </authorList>
    </citation>
    <scope>NUCLEOTIDE SEQUENCE</scope>
    <source>
        <strain evidence="1">DSM 46832</strain>
    </source>
</reference>
<protein>
    <submittedName>
        <fullName evidence="1">Uncharacterized protein YndB with AHSA1/START domain</fullName>
    </submittedName>
</protein>
<dbReference type="RefSeq" id="WP_192771512.1">
    <property type="nucleotide sequence ID" value="NZ_JADBEB010000001.1"/>
</dbReference>
<dbReference type="AlphaFoldDB" id="A0A927MGK5"/>
<sequence>MMLIERSARVSAPIEAVWDLVQRAEDLPGWLAGVRQAEVLSGEGIGRRQRVHAAGRALDAEVIAYQEPTLIAWRERVEGSGARAEARTEVYVELTPEEDGTSVRLIMVRWPAGPVSGALLRWGMRRVGADLEGSLARLTGMATVG</sequence>
<organism evidence="1 2">
    <name type="scientific">Plantactinospora soyae</name>
    <dbReference type="NCBI Taxonomy" id="1544732"/>
    <lineage>
        <taxon>Bacteria</taxon>
        <taxon>Bacillati</taxon>
        <taxon>Actinomycetota</taxon>
        <taxon>Actinomycetes</taxon>
        <taxon>Micromonosporales</taxon>
        <taxon>Micromonosporaceae</taxon>
        <taxon>Plantactinospora</taxon>
    </lineage>
</organism>